<dbReference type="RefSeq" id="WP_034294194.1">
    <property type="nucleotide sequence ID" value="NZ_CP091519.2"/>
</dbReference>
<keyword evidence="4" id="KW-1185">Reference proteome</keyword>
<accession>A0A376BK87</accession>
<dbReference type="InterPro" id="IPR031100">
    <property type="entry name" value="LOG_fam"/>
</dbReference>
<gene>
    <name evidence="3" type="ORF">NCTC10283_00263</name>
</gene>
<dbReference type="EMBL" id="UFSO01000002">
    <property type="protein sequence ID" value="SSY70187.1"/>
    <property type="molecule type" value="Genomic_DNA"/>
</dbReference>
<keyword evidence="2" id="KW-0203">Cytokinin biosynthesis</keyword>
<name>A0A376BK87_9NEIS</name>
<evidence type="ECO:0000313" key="3">
    <source>
        <dbReference type="EMBL" id="SSY70187.1"/>
    </source>
</evidence>
<dbReference type="Gene3D" id="3.40.50.450">
    <property type="match status" value="1"/>
</dbReference>
<keyword evidence="2" id="KW-0378">Hydrolase</keyword>
<reference evidence="3 4" key="1">
    <citation type="submission" date="2018-06" db="EMBL/GenBank/DDBJ databases">
        <authorList>
            <consortium name="Pathogen Informatics"/>
            <person name="Doyle S."/>
        </authorList>
    </citation>
    <scope>NUCLEOTIDE SEQUENCE [LARGE SCALE GENOMIC DNA]</scope>
    <source>
        <strain evidence="3 4">NCTC10283</strain>
    </source>
</reference>
<dbReference type="GO" id="GO:0008714">
    <property type="term" value="F:AMP nucleosidase activity"/>
    <property type="evidence" value="ECO:0007669"/>
    <property type="project" value="UniProtKB-EC"/>
</dbReference>
<dbReference type="NCBIfam" id="TIGR00730">
    <property type="entry name" value="Rossman fold protein, TIGR00730 family"/>
    <property type="match status" value="1"/>
</dbReference>
<evidence type="ECO:0000256" key="2">
    <source>
        <dbReference type="RuleBase" id="RU363015"/>
    </source>
</evidence>
<comment type="similarity">
    <text evidence="2">Belongs to the LOG family.</text>
</comment>
<evidence type="ECO:0000313" key="4">
    <source>
        <dbReference type="Proteomes" id="UP000254209"/>
    </source>
</evidence>
<dbReference type="AlphaFoldDB" id="A0A376BK87"/>
<dbReference type="OrthoDB" id="9801098at2"/>
<organism evidence="3 4">
    <name type="scientific">Alysiella crassa</name>
    <dbReference type="NCBI Taxonomy" id="153491"/>
    <lineage>
        <taxon>Bacteria</taxon>
        <taxon>Pseudomonadati</taxon>
        <taxon>Pseudomonadota</taxon>
        <taxon>Betaproteobacteria</taxon>
        <taxon>Neisseriales</taxon>
        <taxon>Neisseriaceae</taxon>
        <taxon>Alysiella</taxon>
    </lineage>
</organism>
<protein>
    <recommendedName>
        <fullName evidence="2">Cytokinin riboside 5'-monophosphate phosphoribohydrolase</fullName>
        <ecNumber evidence="2">3.2.2.n1</ecNumber>
    </recommendedName>
</protein>
<evidence type="ECO:0000256" key="1">
    <source>
        <dbReference type="ARBA" id="ARBA00000274"/>
    </source>
</evidence>
<dbReference type="Proteomes" id="UP000254209">
    <property type="component" value="Unassembled WGS sequence"/>
</dbReference>
<dbReference type="PANTHER" id="PTHR43393">
    <property type="entry name" value="CYTOKININ RIBOSIDE 5'-MONOPHOSPHATE PHOSPHORIBOHYDROLASE"/>
    <property type="match status" value="1"/>
</dbReference>
<dbReference type="GO" id="GO:0009691">
    <property type="term" value="P:cytokinin biosynthetic process"/>
    <property type="evidence" value="ECO:0007669"/>
    <property type="project" value="UniProtKB-UniRule"/>
</dbReference>
<dbReference type="Pfam" id="PF03641">
    <property type="entry name" value="Lysine_decarbox"/>
    <property type="match status" value="1"/>
</dbReference>
<dbReference type="SUPFAM" id="SSF102405">
    <property type="entry name" value="MCP/YpsA-like"/>
    <property type="match status" value="1"/>
</dbReference>
<sequence>MTQTICKELGDADAILADLGAAVSIYGSARLPSTSAEYVMAERLARRLSDLGLTVISGGGPSIMEAANKGAFGGRGQSVGLNIVLPHEQKANEFQDISLQFDSFSARKATFLKYSQAHIVMAGGFGTLDELFECLTQVQTGKMVRCPIILVGRDFWQGLMDWLGTQLIGRKLIHAHDLDYLYLRDDEDEIMQIIQTHFDL</sequence>
<proteinExistence type="inferred from homology"/>
<dbReference type="PANTHER" id="PTHR43393:SF2">
    <property type="entry name" value="CYTOKININ RIBOSIDE 5'-MONOPHOSPHATE PHOSPHORIBOHYDROLASE"/>
    <property type="match status" value="1"/>
</dbReference>
<dbReference type="EC" id="3.2.2.n1" evidence="2"/>
<comment type="catalytic activity">
    <reaction evidence="1">
        <text>AMP + H2O = D-ribose 5-phosphate + adenine</text>
        <dbReference type="Rhea" id="RHEA:20129"/>
        <dbReference type="ChEBI" id="CHEBI:15377"/>
        <dbReference type="ChEBI" id="CHEBI:16708"/>
        <dbReference type="ChEBI" id="CHEBI:78346"/>
        <dbReference type="ChEBI" id="CHEBI:456215"/>
        <dbReference type="EC" id="3.2.2.4"/>
    </reaction>
</comment>
<dbReference type="InterPro" id="IPR005269">
    <property type="entry name" value="LOG"/>
</dbReference>
<dbReference type="GO" id="GO:0005829">
    <property type="term" value="C:cytosol"/>
    <property type="evidence" value="ECO:0007669"/>
    <property type="project" value="TreeGrafter"/>
</dbReference>
<dbReference type="STRING" id="1120980.GCA_000745955_01897"/>
<dbReference type="InterPro" id="IPR052341">
    <property type="entry name" value="LOG_family_nucleotidases"/>
</dbReference>